<protein>
    <recommendedName>
        <fullName evidence="11">OmpR/PhoB-type domain-containing protein</fullName>
    </recommendedName>
</protein>
<evidence type="ECO:0000313" key="10">
    <source>
        <dbReference type="Proteomes" id="UP001501447"/>
    </source>
</evidence>
<evidence type="ECO:0000256" key="1">
    <source>
        <dbReference type="ARBA" id="ARBA00005820"/>
    </source>
</evidence>
<evidence type="ECO:0000259" key="8">
    <source>
        <dbReference type="SMART" id="SM01043"/>
    </source>
</evidence>
<dbReference type="InterPro" id="IPR036388">
    <property type="entry name" value="WH-like_DNA-bd_sf"/>
</dbReference>
<dbReference type="InterPro" id="IPR001867">
    <property type="entry name" value="OmpR/PhoB-type_DNA-bd"/>
</dbReference>
<dbReference type="SMART" id="SM00862">
    <property type="entry name" value="Trans_reg_C"/>
    <property type="match status" value="1"/>
</dbReference>
<feature type="domain" description="OmpR/PhoB-type" evidence="7">
    <location>
        <begin position="44"/>
        <end position="120"/>
    </location>
</feature>
<dbReference type="InterPro" id="IPR051677">
    <property type="entry name" value="AfsR-DnrI-RedD_regulator"/>
</dbReference>
<dbReference type="SUPFAM" id="SSF46894">
    <property type="entry name" value="C-terminal effector domain of the bipartite response regulators"/>
    <property type="match status" value="1"/>
</dbReference>
<dbReference type="InterPro" id="IPR016032">
    <property type="entry name" value="Sig_transdc_resp-reg_C-effctor"/>
</dbReference>
<name>A0ABN3PZJ8_9ACTN</name>
<dbReference type="Gene3D" id="1.25.40.10">
    <property type="entry name" value="Tetratricopeptide repeat domain"/>
    <property type="match status" value="1"/>
</dbReference>
<evidence type="ECO:0000256" key="5">
    <source>
        <dbReference type="ARBA" id="ARBA00023163"/>
    </source>
</evidence>
<evidence type="ECO:0000256" key="4">
    <source>
        <dbReference type="ARBA" id="ARBA00023125"/>
    </source>
</evidence>
<dbReference type="SMART" id="SM01043">
    <property type="entry name" value="BTAD"/>
    <property type="match status" value="1"/>
</dbReference>
<keyword evidence="3" id="KW-0805">Transcription regulation</keyword>
<evidence type="ECO:0000256" key="6">
    <source>
        <dbReference type="SAM" id="MobiDB-lite"/>
    </source>
</evidence>
<organism evidence="9 10">
    <name type="scientific">Streptomyces axinellae</name>
    <dbReference type="NCBI Taxonomy" id="552788"/>
    <lineage>
        <taxon>Bacteria</taxon>
        <taxon>Bacillati</taxon>
        <taxon>Actinomycetota</taxon>
        <taxon>Actinomycetes</taxon>
        <taxon>Kitasatosporales</taxon>
        <taxon>Streptomycetaceae</taxon>
        <taxon>Streptomyces</taxon>
    </lineage>
</organism>
<dbReference type="PANTHER" id="PTHR35807:SF1">
    <property type="entry name" value="TRANSCRIPTIONAL REGULATOR REDD"/>
    <property type="match status" value="1"/>
</dbReference>
<evidence type="ECO:0000256" key="3">
    <source>
        <dbReference type="ARBA" id="ARBA00023015"/>
    </source>
</evidence>
<dbReference type="SUPFAM" id="SSF48452">
    <property type="entry name" value="TPR-like"/>
    <property type="match status" value="1"/>
</dbReference>
<dbReference type="Proteomes" id="UP001501447">
    <property type="component" value="Unassembled WGS sequence"/>
</dbReference>
<comment type="similarity">
    <text evidence="1">Belongs to the AfsR/DnrI/RedD regulatory family.</text>
</comment>
<dbReference type="InterPro" id="IPR011990">
    <property type="entry name" value="TPR-like_helical_dom_sf"/>
</dbReference>
<feature type="region of interest" description="Disordered" evidence="6">
    <location>
        <begin position="1"/>
        <end position="30"/>
    </location>
</feature>
<dbReference type="Gene3D" id="1.10.10.10">
    <property type="entry name" value="Winged helix-like DNA-binding domain superfamily/Winged helix DNA-binding domain"/>
    <property type="match status" value="1"/>
</dbReference>
<dbReference type="EMBL" id="BAAARJ010000006">
    <property type="protein sequence ID" value="GAA2608936.1"/>
    <property type="molecule type" value="Genomic_DNA"/>
</dbReference>
<evidence type="ECO:0000256" key="2">
    <source>
        <dbReference type="ARBA" id="ARBA00023012"/>
    </source>
</evidence>
<keyword evidence="2" id="KW-0902">Two-component regulatory system</keyword>
<comment type="caution">
    <text evidence="9">The sequence shown here is derived from an EMBL/GenBank/DDBJ whole genome shotgun (WGS) entry which is preliminary data.</text>
</comment>
<sequence>MCPARTGGDAEALRGEAHSPSDGGGHMGGTQYRVLGPLEVEHAGAAVRVGGLRQQILLTLLALEANQAVPVPRLIDGIWGERPPASAKGQVWICVSGLRRRLTETGAGDAVETRPAGYVLRAGREALDVTRFRDLVARGRSAAREGRAEEAVGLLRAGAEQWRGPVGAGLDSALLASAAVRLEEERVAAAEECFDLELALGRHHGIVGELMGHVAEHPFRERLCGQLMLALYHSGRRADALRVYREVRLRYSDELGLEPGEKLRALQGEILGERALRPIPFTRSAHAIGA</sequence>
<proteinExistence type="inferred from homology"/>
<dbReference type="Pfam" id="PF03704">
    <property type="entry name" value="BTAD"/>
    <property type="match status" value="1"/>
</dbReference>
<evidence type="ECO:0000259" key="7">
    <source>
        <dbReference type="SMART" id="SM00862"/>
    </source>
</evidence>
<dbReference type="CDD" id="cd15831">
    <property type="entry name" value="BTAD"/>
    <property type="match status" value="1"/>
</dbReference>
<dbReference type="PANTHER" id="PTHR35807">
    <property type="entry name" value="TRANSCRIPTIONAL REGULATOR REDD-RELATED"/>
    <property type="match status" value="1"/>
</dbReference>
<evidence type="ECO:0000313" key="9">
    <source>
        <dbReference type="EMBL" id="GAA2608936.1"/>
    </source>
</evidence>
<gene>
    <name evidence="9" type="ORF">GCM10009863_22960</name>
</gene>
<accession>A0ABN3PZJ8</accession>
<keyword evidence="10" id="KW-1185">Reference proteome</keyword>
<reference evidence="9 10" key="1">
    <citation type="journal article" date="2019" name="Int. J. Syst. Evol. Microbiol.">
        <title>The Global Catalogue of Microorganisms (GCM) 10K type strain sequencing project: providing services to taxonomists for standard genome sequencing and annotation.</title>
        <authorList>
            <consortium name="The Broad Institute Genomics Platform"/>
            <consortium name="The Broad Institute Genome Sequencing Center for Infectious Disease"/>
            <person name="Wu L."/>
            <person name="Ma J."/>
        </authorList>
    </citation>
    <scope>NUCLEOTIDE SEQUENCE [LARGE SCALE GENOMIC DNA]</scope>
    <source>
        <strain evidence="9 10">JCM 16373</strain>
    </source>
</reference>
<keyword evidence="5" id="KW-0804">Transcription</keyword>
<evidence type="ECO:0008006" key="11">
    <source>
        <dbReference type="Google" id="ProtNLM"/>
    </source>
</evidence>
<dbReference type="InterPro" id="IPR005158">
    <property type="entry name" value="BTAD"/>
</dbReference>
<keyword evidence="4" id="KW-0238">DNA-binding</keyword>
<feature type="domain" description="Bacterial transcriptional activator" evidence="8">
    <location>
        <begin position="127"/>
        <end position="271"/>
    </location>
</feature>